<dbReference type="AlphaFoldDB" id="A0A4R1CFX0"/>
<protein>
    <recommendedName>
        <fullName evidence="3">Serine kinase</fullName>
    </recommendedName>
</protein>
<organism evidence="1 2">
    <name type="scientific">Nocardioides jejuensis</name>
    <dbReference type="NCBI Taxonomy" id="2502782"/>
    <lineage>
        <taxon>Bacteria</taxon>
        <taxon>Bacillati</taxon>
        <taxon>Actinomycetota</taxon>
        <taxon>Actinomycetes</taxon>
        <taxon>Propionibacteriales</taxon>
        <taxon>Nocardioidaceae</taxon>
        <taxon>Nocardioides</taxon>
    </lineage>
</organism>
<evidence type="ECO:0000313" key="1">
    <source>
        <dbReference type="EMBL" id="TCJ30224.1"/>
    </source>
</evidence>
<dbReference type="OrthoDB" id="4793383at2"/>
<dbReference type="Proteomes" id="UP000295453">
    <property type="component" value="Unassembled WGS sequence"/>
</dbReference>
<accession>A0A4R1CFX0</accession>
<proteinExistence type="predicted"/>
<name>A0A4R1CFX0_9ACTN</name>
<evidence type="ECO:0008006" key="3">
    <source>
        <dbReference type="Google" id="ProtNLM"/>
    </source>
</evidence>
<comment type="caution">
    <text evidence="1">The sequence shown here is derived from an EMBL/GenBank/DDBJ whole genome shotgun (WGS) entry which is preliminary data.</text>
</comment>
<dbReference type="Gene3D" id="3.40.50.300">
    <property type="entry name" value="P-loop containing nucleotide triphosphate hydrolases"/>
    <property type="match status" value="1"/>
</dbReference>
<gene>
    <name evidence="1" type="ORF">EPD65_04890</name>
</gene>
<evidence type="ECO:0000313" key="2">
    <source>
        <dbReference type="Proteomes" id="UP000295453"/>
    </source>
</evidence>
<keyword evidence="2" id="KW-1185">Reference proteome</keyword>
<reference evidence="1 2" key="1">
    <citation type="submission" date="2019-03" db="EMBL/GenBank/DDBJ databases">
        <authorList>
            <person name="Kim M.K.M."/>
        </authorList>
    </citation>
    <scope>NUCLEOTIDE SEQUENCE [LARGE SCALE GENOMIC DNA]</scope>
    <source>
        <strain evidence="1 2">18JY15-6</strain>
    </source>
</reference>
<dbReference type="InterPro" id="IPR027417">
    <property type="entry name" value="P-loop_NTPase"/>
</dbReference>
<dbReference type="EMBL" id="SJZJ01000005">
    <property type="protein sequence ID" value="TCJ30224.1"/>
    <property type="molecule type" value="Genomic_DNA"/>
</dbReference>
<dbReference type="SUPFAM" id="SSF53795">
    <property type="entry name" value="PEP carboxykinase-like"/>
    <property type="match status" value="1"/>
</dbReference>
<sequence>MFHAAVLADGAGRAIAFIARSGTGKTTLTAELGQQWHYLSDETAAFMDDGTVVPYPKPLSMSRPAVGLKLETPADDLGLLGVAPARLVGLVLLDRRASGPARLVDVPAPQALVALAAESSGLVDLPGPLRRLAALWAALPVTGRLEYAEARDAVRLVRDVASLAT</sequence>